<feature type="non-terminal residue" evidence="1">
    <location>
        <position position="74"/>
    </location>
</feature>
<dbReference type="EMBL" id="SUTK01000081">
    <property type="protein sequence ID" value="MBE6502594.1"/>
    <property type="molecule type" value="Genomic_DNA"/>
</dbReference>
<accession>A0A8T3VH76</accession>
<evidence type="ECO:0000313" key="2">
    <source>
        <dbReference type="Proteomes" id="UP000783037"/>
    </source>
</evidence>
<name>A0A8T3VH76_9EURY</name>
<sequence>MEFIVSNKKYSILNHELYINYLMVNEYFRRYSKYDYDINFDFLNPILSKEHIDFDDILEGTKDLEELIEKEEIS</sequence>
<reference evidence="1" key="1">
    <citation type="submission" date="2019-04" db="EMBL/GenBank/DDBJ databases">
        <title>Evolution of Biomass-Degrading Anaerobic Consortia Revealed by Metagenomics.</title>
        <authorList>
            <person name="Peng X."/>
        </authorList>
    </citation>
    <scope>NUCLEOTIDE SEQUENCE</scope>
    <source>
        <strain evidence="1">SIG18</strain>
    </source>
</reference>
<dbReference type="RefSeq" id="WP_303739667.1">
    <property type="nucleotide sequence ID" value="NZ_SUTK01000081.1"/>
</dbReference>
<dbReference type="Proteomes" id="UP000783037">
    <property type="component" value="Unassembled WGS sequence"/>
</dbReference>
<proteinExistence type="predicted"/>
<dbReference type="AlphaFoldDB" id="A0A8T3VH76"/>
<protein>
    <submittedName>
        <fullName evidence="1">Uncharacterized protein</fullName>
    </submittedName>
</protein>
<organism evidence="1 2">
    <name type="scientific">Methanobrevibacter thaueri</name>
    <dbReference type="NCBI Taxonomy" id="190975"/>
    <lineage>
        <taxon>Archaea</taxon>
        <taxon>Methanobacteriati</taxon>
        <taxon>Methanobacteriota</taxon>
        <taxon>Methanomada group</taxon>
        <taxon>Methanobacteria</taxon>
        <taxon>Methanobacteriales</taxon>
        <taxon>Methanobacteriaceae</taxon>
        <taxon>Methanobrevibacter</taxon>
    </lineage>
</organism>
<evidence type="ECO:0000313" key="1">
    <source>
        <dbReference type="EMBL" id="MBE6502594.1"/>
    </source>
</evidence>
<gene>
    <name evidence="1" type="ORF">E7Z79_09190</name>
</gene>
<comment type="caution">
    <text evidence="1">The sequence shown here is derived from an EMBL/GenBank/DDBJ whole genome shotgun (WGS) entry which is preliminary data.</text>
</comment>